<reference evidence="2 3" key="1">
    <citation type="submission" date="2018-05" db="EMBL/GenBank/DDBJ databases">
        <title>Genomic Encyclopedia of Type Strains, Phase IV (KMG-IV): sequencing the most valuable type-strain genomes for metagenomic binning, comparative biology and taxonomic classification.</title>
        <authorList>
            <person name="Goeker M."/>
        </authorList>
    </citation>
    <scope>NUCLEOTIDE SEQUENCE [LARGE SCALE GENOMIC DNA]</scope>
    <source>
        <strain evidence="2 3">DSM 22440</strain>
    </source>
</reference>
<accession>A0A2V3W7Q8</accession>
<name>A0A2V3W7Q8_9BACI</name>
<keyword evidence="1" id="KW-1133">Transmembrane helix</keyword>
<gene>
    <name evidence="2" type="ORF">DES38_10885</name>
</gene>
<organism evidence="2 3">
    <name type="scientific">Streptohalobacillus salinus</name>
    <dbReference type="NCBI Taxonomy" id="621096"/>
    <lineage>
        <taxon>Bacteria</taxon>
        <taxon>Bacillati</taxon>
        <taxon>Bacillota</taxon>
        <taxon>Bacilli</taxon>
        <taxon>Bacillales</taxon>
        <taxon>Bacillaceae</taxon>
        <taxon>Streptohalobacillus</taxon>
    </lineage>
</organism>
<keyword evidence="1" id="KW-0812">Transmembrane</keyword>
<feature type="transmembrane region" description="Helical" evidence="1">
    <location>
        <begin position="6"/>
        <end position="27"/>
    </location>
</feature>
<dbReference type="EMBL" id="QJJR01000008">
    <property type="protein sequence ID" value="PXW90070.1"/>
    <property type="molecule type" value="Genomic_DNA"/>
</dbReference>
<feature type="transmembrane region" description="Helical" evidence="1">
    <location>
        <begin position="77"/>
        <end position="96"/>
    </location>
</feature>
<comment type="caution">
    <text evidence="2">The sequence shown here is derived from an EMBL/GenBank/DDBJ whole genome shotgun (WGS) entry which is preliminary data.</text>
</comment>
<evidence type="ECO:0000313" key="2">
    <source>
        <dbReference type="EMBL" id="PXW90070.1"/>
    </source>
</evidence>
<dbReference type="Proteomes" id="UP000247922">
    <property type="component" value="Unassembled WGS sequence"/>
</dbReference>
<keyword evidence="1" id="KW-0472">Membrane</keyword>
<proteinExistence type="predicted"/>
<evidence type="ECO:0000313" key="3">
    <source>
        <dbReference type="Proteomes" id="UP000247922"/>
    </source>
</evidence>
<dbReference type="RefSeq" id="WP_110251605.1">
    <property type="nucleotide sequence ID" value="NZ_QJJR01000008.1"/>
</dbReference>
<protein>
    <submittedName>
        <fullName evidence="2">Uncharacterized protein</fullName>
    </submittedName>
</protein>
<sequence>MIDLLTIPFLAPIIVSAVVIVGSGLYYRKKPKVDKGWAFPYYKLTYRRRYKRTLIVTVPLIVLLSIVMYFLPNIPVIFKVALIIFAIISTVIQIIYNYRMWQKKEANTID</sequence>
<dbReference type="OrthoDB" id="1934177at2"/>
<dbReference type="AlphaFoldDB" id="A0A2V3W7Q8"/>
<keyword evidence="3" id="KW-1185">Reference proteome</keyword>
<evidence type="ECO:0000256" key="1">
    <source>
        <dbReference type="SAM" id="Phobius"/>
    </source>
</evidence>
<feature type="transmembrane region" description="Helical" evidence="1">
    <location>
        <begin position="53"/>
        <end position="71"/>
    </location>
</feature>